<dbReference type="OrthoDB" id="8445636at2"/>
<name>A0A4V0YRF7_9BACT</name>
<keyword evidence="2" id="KW-1185">Reference proteome</keyword>
<gene>
    <name evidence="1" type="ORF">C3Y92_20435</name>
</gene>
<dbReference type="KEGG" id="dcb:C3Y92_20435"/>
<organism evidence="1 2">
    <name type="scientific">Solidesulfovibrio carbinolicus</name>
    <dbReference type="NCBI Taxonomy" id="296842"/>
    <lineage>
        <taxon>Bacteria</taxon>
        <taxon>Pseudomonadati</taxon>
        <taxon>Thermodesulfobacteriota</taxon>
        <taxon>Desulfovibrionia</taxon>
        <taxon>Desulfovibrionales</taxon>
        <taxon>Desulfovibrionaceae</taxon>
        <taxon>Solidesulfovibrio</taxon>
    </lineage>
</organism>
<geneLocation type="plasmid" evidence="2">
    <name>pdcar1</name>
</geneLocation>
<dbReference type="AlphaFoldDB" id="A0A4V0YRF7"/>
<dbReference type="EMBL" id="CP026539">
    <property type="protein sequence ID" value="QAZ69642.1"/>
    <property type="molecule type" value="Genomic_DNA"/>
</dbReference>
<reference evidence="1 2" key="1">
    <citation type="submission" date="2018-02" db="EMBL/GenBank/DDBJ databases">
        <title>Genome sequence of Desulfovibrio carbinolicus DSM 3852.</title>
        <authorList>
            <person name="Wilbanks E."/>
            <person name="Skennerton C.T."/>
            <person name="Orphan V.J."/>
        </authorList>
    </citation>
    <scope>NUCLEOTIDE SEQUENCE [LARGE SCALE GENOMIC DNA]</scope>
    <source>
        <strain evidence="1 2">DSM 3852</strain>
        <plasmid evidence="2">pdcar1</plasmid>
    </source>
</reference>
<keyword evidence="1" id="KW-0614">Plasmid</keyword>
<accession>A0A4V0YRF7</accession>
<dbReference type="SUPFAM" id="SSF51735">
    <property type="entry name" value="NAD(P)-binding Rossmann-fold domains"/>
    <property type="match status" value="1"/>
</dbReference>
<dbReference type="Proteomes" id="UP000293296">
    <property type="component" value="Plasmid pDCAR1"/>
</dbReference>
<evidence type="ECO:0000313" key="1">
    <source>
        <dbReference type="EMBL" id="QAZ69642.1"/>
    </source>
</evidence>
<sequence>MTTLLNVRLDYDSADRLPEARIPDLLAALDAWAGPNRRTVGVYGMGQAGQIVRRLLEGDPRFVVAACFDARGPALAGKGVHAPDRLSAFGGLELLIDTTPPIHQLDVAAAVGRALPGCDMLSLYDPLAHMHTERLYYEYWCACLTPRQTTPEAARLGQTLLEAALAAMHGWHEAAGPVAVDRLRPILAQMRRSFGDHLEAELGQALAQPPHQRIAALERLAEAFPFFVLPRDAAATQLVQDGRPKDAAALFAPALTRYPFCHHTLTKAAELALLADDAGQAAALLARAAAAMPGSRRIAALMRDTASPRDAGRARQRVLNRWMARRARPMPATRQTRLRIITPVWGEAYIETFMEVTVASLLAEGNLPQAAAGHDIGYTLYTRQADVAALERHPNYKALTDCVPVDLLRIEDVLAQPQWSHNHKYGLMSLLQTDGLQRALGEGAHSFLLLADFVLSDRFLTSVLARLDQGANTLFFQSLRTCEDQMRQDLATGFTRHGRLAVPSRELFRLGERHLHPAYRKHFLPGQVMRTPNSLYARTAPGDVIQHTFAQNAMFVGPCDENVEIHRTLDVDLGYNSADAGLDNHHIVRDNRDMLFFELTQEHEEAATHFPGTPDHKAYAYWAYRHMDPLNRHLAAFSTLFTATEDRPAFGQAELDLSCAVAGLLV</sequence>
<dbReference type="RefSeq" id="WP_129356123.1">
    <property type="nucleotide sequence ID" value="NZ_CP026539.1"/>
</dbReference>
<proteinExistence type="predicted"/>
<dbReference type="GeneID" id="39472034"/>
<dbReference type="InterPro" id="IPR036291">
    <property type="entry name" value="NAD(P)-bd_dom_sf"/>
</dbReference>
<evidence type="ECO:0000313" key="2">
    <source>
        <dbReference type="Proteomes" id="UP000293296"/>
    </source>
</evidence>
<protein>
    <submittedName>
        <fullName evidence="1">Uncharacterized protein</fullName>
    </submittedName>
</protein>